<evidence type="ECO:0000256" key="1">
    <source>
        <dbReference type="PROSITE-ProRule" id="PRU00571"/>
    </source>
</evidence>
<dbReference type="FunFam" id="2.30.30.550:FF:000001">
    <property type="entry name" value="major vault protein-like"/>
    <property type="match status" value="1"/>
</dbReference>
<evidence type="ECO:0000313" key="3">
    <source>
        <dbReference type="EMBL" id="VEL23585.1"/>
    </source>
</evidence>
<comment type="caution">
    <text evidence="3">The sequence shown here is derived from an EMBL/GenBank/DDBJ whole genome shotgun (WGS) entry which is preliminary data.</text>
</comment>
<feature type="domain" description="Major vault protein repeat" evidence="2">
    <location>
        <begin position="6"/>
        <end position="43"/>
    </location>
</feature>
<dbReference type="Proteomes" id="UP000784294">
    <property type="component" value="Unassembled WGS sequence"/>
</dbReference>
<name>A0A448WYU4_9PLAT</name>
<dbReference type="GO" id="GO:0005634">
    <property type="term" value="C:nucleus"/>
    <property type="evidence" value="ECO:0007669"/>
    <property type="project" value="TreeGrafter"/>
</dbReference>
<accession>A0A448WYU4</accession>
<dbReference type="PROSITE" id="PS51224">
    <property type="entry name" value="MVP"/>
    <property type="match status" value="1"/>
</dbReference>
<keyword evidence="1" id="KW-0687">Ribonucleoprotein</keyword>
<evidence type="ECO:0000259" key="2">
    <source>
        <dbReference type="Pfam" id="PF01505"/>
    </source>
</evidence>
<reference evidence="3" key="1">
    <citation type="submission" date="2018-11" db="EMBL/GenBank/DDBJ databases">
        <authorList>
            <consortium name="Pathogen Informatics"/>
        </authorList>
    </citation>
    <scope>NUCLEOTIDE SEQUENCE</scope>
</reference>
<keyword evidence="1" id="KW-0963">Cytoplasm</keyword>
<feature type="repeat" description="MVP" evidence="1">
    <location>
        <begin position="8"/>
        <end position="60"/>
    </location>
</feature>
<protein>
    <recommendedName>
        <fullName evidence="2">Major vault protein repeat domain-containing protein</fullName>
    </recommendedName>
</protein>
<dbReference type="InterPro" id="IPR043023">
    <property type="entry name" value="MVP_rep_sf"/>
</dbReference>
<dbReference type="PANTHER" id="PTHR14165:SF16">
    <property type="entry name" value="MAJOR VAULT PROTEIN"/>
    <property type="match status" value="1"/>
</dbReference>
<dbReference type="Gene3D" id="2.30.30.550">
    <property type="entry name" value="Major Vault Protein repeat"/>
    <property type="match status" value="1"/>
</dbReference>
<dbReference type="AlphaFoldDB" id="A0A448WYU4"/>
<dbReference type="Pfam" id="PF01505">
    <property type="entry name" value="Vault"/>
    <property type="match status" value="1"/>
</dbReference>
<sequence>MEAKIINFGEALVLTAQKDILDFEGKPRVTGEQWLVAKPGAYLLGPYETLIFNIPPTIYF</sequence>
<comment type="subcellular location">
    <subcellularLocation>
        <location evidence="1">Cytoplasm</location>
    </subcellularLocation>
</comment>
<dbReference type="EMBL" id="CAAALY010062717">
    <property type="protein sequence ID" value="VEL23585.1"/>
    <property type="molecule type" value="Genomic_DNA"/>
</dbReference>
<organism evidence="3 4">
    <name type="scientific">Protopolystoma xenopodis</name>
    <dbReference type="NCBI Taxonomy" id="117903"/>
    <lineage>
        <taxon>Eukaryota</taxon>
        <taxon>Metazoa</taxon>
        <taxon>Spiralia</taxon>
        <taxon>Lophotrochozoa</taxon>
        <taxon>Platyhelminthes</taxon>
        <taxon>Monogenea</taxon>
        <taxon>Polyopisthocotylea</taxon>
        <taxon>Polystomatidea</taxon>
        <taxon>Polystomatidae</taxon>
        <taxon>Protopolystoma</taxon>
    </lineage>
</organism>
<dbReference type="InterPro" id="IPR041139">
    <property type="entry name" value="MVP_rep_dom"/>
</dbReference>
<evidence type="ECO:0000313" key="4">
    <source>
        <dbReference type="Proteomes" id="UP000784294"/>
    </source>
</evidence>
<proteinExistence type="predicted"/>
<dbReference type="InterPro" id="IPR002499">
    <property type="entry name" value="Vault_N"/>
</dbReference>
<dbReference type="InterPro" id="IPR039059">
    <property type="entry name" value="MVP"/>
</dbReference>
<gene>
    <name evidence="3" type="ORF">PXEA_LOCUS17025</name>
</gene>
<dbReference type="GO" id="GO:1990904">
    <property type="term" value="C:ribonucleoprotein complex"/>
    <property type="evidence" value="ECO:0007669"/>
    <property type="project" value="UniProtKB-UniRule"/>
</dbReference>
<keyword evidence="4" id="KW-1185">Reference proteome</keyword>
<dbReference type="PANTHER" id="PTHR14165">
    <property type="entry name" value="MAJOR VAULT PROTEIN"/>
    <property type="match status" value="1"/>
</dbReference>
<dbReference type="GO" id="GO:0005737">
    <property type="term" value="C:cytoplasm"/>
    <property type="evidence" value="ECO:0007669"/>
    <property type="project" value="UniProtKB-SubCell"/>
</dbReference>